<keyword evidence="2" id="KW-1185">Reference proteome</keyword>
<reference evidence="1 2" key="2">
    <citation type="journal article" date="2022" name="Mol. Ecol. Resour.">
        <title>The genomes of chicory, endive, great burdock and yacon provide insights into Asteraceae paleo-polyploidization history and plant inulin production.</title>
        <authorList>
            <person name="Fan W."/>
            <person name="Wang S."/>
            <person name="Wang H."/>
            <person name="Wang A."/>
            <person name="Jiang F."/>
            <person name="Liu H."/>
            <person name="Zhao H."/>
            <person name="Xu D."/>
            <person name="Zhang Y."/>
        </authorList>
    </citation>
    <scope>NUCLEOTIDE SEQUENCE [LARGE SCALE GENOMIC DNA]</scope>
    <source>
        <strain evidence="2">cv. Niubang</strain>
    </source>
</reference>
<reference evidence="2" key="1">
    <citation type="journal article" date="2022" name="Mol. Ecol. Resour.">
        <title>The genomes of chicory, endive, great burdock and yacon provide insights into Asteraceae palaeo-polyploidization history and plant inulin production.</title>
        <authorList>
            <person name="Fan W."/>
            <person name="Wang S."/>
            <person name="Wang H."/>
            <person name="Wang A."/>
            <person name="Jiang F."/>
            <person name="Liu H."/>
            <person name="Zhao H."/>
            <person name="Xu D."/>
            <person name="Zhang Y."/>
        </authorList>
    </citation>
    <scope>NUCLEOTIDE SEQUENCE [LARGE SCALE GENOMIC DNA]</scope>
    <source>
        <strain evidence="2">cv. Niubang</strain>
    </source>
</reference>
<organism evidence="1 2">
    <name type="scientific">Arctium lappa</name>
    <name type="common">Greater burdock</name>
    <name type="synonym">Lappa major</name>
    <dbReference type="NCBI Taxonomy" id="4217"/>
    <lineage>
        <taxon>Eukaryota</taxon>
        <taxon>Viridiplantae</taxon>
        <taxon>Streptophyta</taxon>
        <taxon>Embryophyta</taxon>
        <taxon>Tracheophyta</taxon>
        <taxon>Spermatophyta</taxon>
        <taxon>Magnoliopsida</taxon>
        <taxon>eudicotyledons</taxon>
        <taxon>Gunneridae</taxon>
        <taxon>Pentapetalae</taxon>
        <taxon>asterids</taxon>
        <taxon>campanulids</taxon>
        <taxon>Asterales</taxon>
        <taxon>Asteraceae</taxon>
        <taxon>Carduoideae</taxon>
        <taxon>Cardueae</taxon>
        <taxon>Arctiinae</taxon>
        <taxon>Arctium</taxon>
    </lineage>
</organism>
<dbReference type="EMBL" id="CM042054">
    <property type="protein sequence ID" value="KAI3706271.1"/>
    <property type="molecule type" value="Genomic_DNA"/>
</dbReference>
<proteinExistence type="predicted"/>
<comment type="caution">
    <text evidence="1">The sequence shown here is derived from an EMBL/GenBank/DDBJ whole genome shotgun (WGS) entry which is preliminary data.</text>
</comment>
<evidence type="ECO:0000313" key="2">
    <source>
        <dbReference type="Proteomes" id="UP001055879"/>
    </source>
</evidence>
<sequence length="587" mass="65723">MVSKERCIISCEETDIVNIHKPEPLKSGSNDRCRESYKRHIREMGPVCRPQIKTFKEEDGEFADTLRKAELIDYDNCMWLSSDGASSPTSCFQDDDLFGFMDLKIDAWFISLLSTPSSRSSAFLSMEATFFDGSRVNPIEEASLVLDQRKVAEEDVVFQENLEEEDEVISWLVTSIKNESQDTFTPSSEEDAESSYGQSSVKDSTELQKFYFLLSKWTSDKRSESELAYSQSGFSTPVTRSYQLSTSSFSSVTDSSDNHSIFSSSSSSDYSSEVVDLEEIGTDKPLFWPSEWESDWSSETKCDFFIMSPRKNIHKAVNSPKTAPHYLNPKVPNGELNSEKGCKGKLVFGRHSKSSANSDLKRTNGVNDVKKTRSMPPRLRKSTKTSTKLVPVCKNLELSASSVSSVTDTSNERSLFSSSSSDDTSEIVTFDDTRTTTPVFWPSAYPSEWDSDTKWDFFVMSPRKDIYKVGKSPNTSPDPFKLRVRNRNTNPDKSCSRRLEFSTGSNEVSTSKSTKTTAVGDEVGTPEISISTRKSVGKHKIVLEDLLLVDKLNVEGAIEDVLGLKEFDGQEGIESKFNKDGFSLVEI</sequence>
<name>A0ACB9A9R8_ARCLA</name>
<evidence type="ECO:0000313" key="1">
    <source>
        <dbReference type="EMBL" id="KAI3706271.1"/>
    </source>
</evidence>
<accession>A0ACB9A9R8</accession>
<dbReference type="Proteomes" id="UP001055879">
    <property type="component" value="Linkage Group LG08"/>
</dbReference>
<gene>
    <name evidence="1" type="ORF">L6452_23890</name>
</gene>
<protein>
    <submittedName>
        <fullName evidence="1">Uncharacterized protein</fullName>
    </submittedName>
</protein>